<feature type="region of interest" description="Disordered" evidence="1">
    <location>
        <begin position="1"/>
        <end position="126"/>
    </location>
</feature>
<name>A0A915E1N5_9BILA</name>
<sequence>MGSSVWSVSNDTNASVLSAENSNDETNGTAAMASRLNFSNTNNEDSNGAAFSEVEFGNSDSNQTETFDRVDYKREEGIGGVQTDFSQLVREEAADRINGQPSPASRKRRANNGNEDEPSVTRKRSK</sequence>
<reference evidence="3" key="1">
    <citation type="submission" date="2022-11" db="UniProtKB">
        <authorList>
            <consortium name="WormBaseParasite"/>
        </authorList>
    </citation>
    <scope>IDENTIFICATION</scope>
</reference>
<organism evidence="2 3">
    <name type="scientific">Ditylenchus dipsaci</name>
    <dbReference type="NCBI Taxonomy" id="166011"/>
    <lineage>
        <taxon>Eukaryota</taxon>
        <taxon>Metazoa</taxon>
        <taxon>Ecdysozoa</taxon>
        <taxon>Nematoda</taxon>
        <taxon>Chromadorea</taxon>
        <taxon>Rhabditida</taxon>
        <taxon>Tylenchina</taxon>
        <taxon>Tylenchomorpha</taxon>
        <taxon>Sphaerularioidea</taxon>
        <taxon>Anguinidae</taxon>
        <taxon>Anguininae</taxon>
        <taxon>Ditylenchus</taxon>
    </lineage>
</organism>
<feature type="compositionally biased region" description="Polar residues" evidence="1">
    <location>
        <begin position="1"/>
        <end position="29"/>
    </location>
</feature>
<dbReference type="WBParaSite" id="jg24939">
    <property type="protein sequence ID" value="jg24939"/>
    <property type="gene ID" value="jg24939"/>
</dbReference>
<accession>A0A915E1N5</accession>
<dbReference type="Proteomes" id="UP000887574">
    <property type="component" value="Unplaced"/>
</dbReference>
<feature type="compositionally biased region" description="Polar residues" evidence="1">
    <location>
        <begin position="36"/>
        <end position="46"/>
    </location>
</feature>
<evidence type="ECO:0000313" key="2">
    <source>
        <dbReference type="Proteomes" id="UP000887574"/>
    </source>
</evidence>
<feature type="compositionally biased region" description="Basic and acidic residues" evidence="1">
    <location>
        <begin position="66"/>
        <end position="77"/>
    </location>
</feature>
<evidence type="ECO:0000256" key="1">
    <source>
        <dbReference type="SAM" id="MobiDB-lite"/>
    </source>
</evidence>
<keyword evidence="2" id="KW-1185">Reference proteome</keyword>
<dbReference type="AlphaFoldDB" id="A0A915E1N5"/>
<proteinExistence type="predicted"/>
<evidence type="ECO:0000313" key="3">
    <source>
        <dbReference type="WBParaSite" id="jg24939"/>
    </source>
</evidence>
<protein>
    <submittedName>
        <fullName evidence="3">Uncharacterized protein</fullName>
    </submittedName>
</protein>